<keyword evidence="1" id="KW-0175">Coiled coil</keyword>
<dbReference type="AlphaFoldDB" id="A0A1G6QCN8"/>
<keyword evidence="4" id="KW-1185">Reference proteome</keyword>
<dbReference type="OrthoDB" id="4494375at2"/>
<accession>A0A1G6QCN8</accession>
<sequence>MPPFDPRAYEDAVVKPLRRRSVRDLPDELVSRYAVDLGMSDAEIVARLAEVRSHWNKSAASTGKAASVKAIYKAFLAEDLALRGEHGDRMHTVAWWRARAAERAGARQGEVDALAATLRAHFGVLGLVAAGQLAATMRATSSSLAPDEVDQALAAANVRREVPVELPKASGLQDTVYRTLRARLGDARVGSVVELLHGPPTGMRLLRPDRVVPVHGLTPAAVADAVERANRRSGEQAAREALGILNTAARAGVDLRALALFHLLEDVRQARADGVPDGVLVQRLRASGLADDEARLAVFSVLNETVRAPVGGLAGVTELLASGKLIAARQALVTVSDATDAAAARAAVDQQAEQVRQLRALAQDALAAGDEGAAAHHLRQAVALAGDDDELAAQVLRVPLPPVAEVSARVDGLGARVSWRAPATHPDDTVYRVVRQAGRAPGDPDDGSVVREAAGGSVCVDAKAPAGAVGYAVFARVEGGAWSKAATTTVDLLPAAHDIQLSSVDGKVDAQWQVHPDAVAVEVRRDGADNPVRLGGKTSFVDRPGSGDHVYTFAVAYRGADGALLWSAKTSARAGNRGRARAVSALRITAVPSDAGARVAITWRHTEGVEVTVRRADRPAPWAFGAVVTAAAVDGHGEPVRGAVADRGEWRTLTADVPVGRFFYVPFTHGPAGMIRGHEDVLGVAPPVADLRCERLGPDVVVSWTWPANTGTADVRWTGGFRRITRHEYQSEGGCRVHCGTGAVTIAVSGVVPTPGGDSVSAPVELTLGARPPAVAYTVSLARRPLVGGGTVRVRLTADQEIPDCTVLVVAAPGLVMPLRADQGQVLLRQTQDLPAGDPVDLVADLPKLRKPFWVRCFLDEGAAARLVDPPTRQMKVS</sequence>
<dbReference type="Pfam" id="PF25832">
    <property type="entry name" value="Fn3_SaeA_2nd"/>
    <property type="match status" value="1"/>
</dbReference>
<proteinExistence type="predicted"/>
<feature type="domain" description="SaeA first Fn3-like" evidence="2">
    <location>
        <begin position="411"/>
        <end position="473"/>
    </location>
</feature>
<feature type="coiled-coil region" evidence="1">
    <location>
        <begin position="341"/>
        <end position="368"/>
    </location>
</feature>
<dbReference type="Proteomes" id="UP000199501">
    <property type="component" value="Unassembled WGS sequence"/>
</dbReference>
<dbReference type="STRING" id="1271860.SAMN05216174_105183"/>
<evidence type="ECO:0000259" key="2">
    <source>
        <dbReference type="Pfam" id="PF25832"/>
    </source>
</evidence>
<name>A0A1G6QCN8_9PSEU</name>
<reference evidence="4" key="1">
    <citation type="submission" date="2016-10" db="EMBL/GenBank/DDBJ databases">
        <authorList>
            <person name="Varghese N."/>
            <person name="Submissions S."/>
        </authorList>
    </citation>
    <scope>NUCLEOTIDE SEQUENCE [LARGE SCALE GENOMIC DNA]</scope>
    <source>
        <strain evidence="4">IBRC-M 10403</strain>
    </source>
</reference>
<protein>
    <recommendedName>
        <fullName evidence="2">SaeA first Fn3-like domain-containing protein</fullName>
    </recommendedName>
</protein>
<dbReference type="InterPro" id="IPR058691">
    <property type="entry name" value="Fn3_SaeA_1st"/>
</dbReference>
<evidence type="ECO:0000313" key="4">
    <source>
        <dbReference type="Proteomes" id="UP000199501"/>
    </source>
</evidence>
<gene>
    <name evidence="3" type="ORF">SAMN05216174_105183</name>
</gene>
<dbReference type="EMBL" id="FMZZ01000005">
    <property type="protein sequence ID" value="SDC89435.1"/>
    <property type="molecule type" value="Genomic_DNA"/>
</dbReference>
<evidence type="ECO:0000313" key="3">
    <source>
        <dbReference type="EMBL" id="SDC89435.1"/>
    </source>
</evidence>
<evidence type="ECO:0000256" key="1">
    <source>
        <dbReference type="SAM" id="Coils"/>
    </source>
</evidence>
<dbReference type="RefSeq" id="WP_091450226.1">
    <property type="nucleotide sequence ID" value="NZ_FMZZ01000005.1"/>
</dbReference>
<organism evidence="3 4">
    <name type="scientific">Actinokineospora iranica</name>
    <dbReference type="NCBI Taxonomy" id="1271860"/>
    <lineage>
        <taxon>Bacteria</taxon>
        <taxon>Bacillati</taxon>
        <taxon>Actinomycetota</taxon>
        <taxon>Actinomycetes</taxon>
        <taxon>Pseudonocardiales</taxon>
        <taxon>Pseudonocardiaceae</taxon>
        <taxon>Actinokineospora</taxon>
    </lineage>
</organism>